<sequence length="105" mass="12147">MIFKLHCEKEKFSNLLASSEVEALKKFTDHAMFKIAPGQRIEMPLSMFLDAFSSMYRTLVYEATQHDRVAARLAIHETIVSLLKFVDAIHSTIMLGYMMVWECDQ</sequence>
<reference evidence="1" key="1">
    <citation type="submission" date="2024-07" db="EMBL/GenBank/DDBJ databases">
        <authorList>
            <person name="Bringhurst R.M."/>
            <person name="Homer T.E."/>
        </authorList>
    </citation>
    <scope>NUCLEOTIDE SEQUENCE</scope>
</reference>
<proteinExistence type="predicted"/>
<evidence type="ECO:0000313" key="1">
    <source>
        <dbReference type="EMBL" id="XDJ15354.1"/>
    </source>
</evidence>
<name>A0AB39CEN3_9VIRU</name>
<organism evidence="1">
    <name type="scientific">Pseudomonas phage HRDY3</name>
    <dbReference type="NCBI Taxonomy" id="3236930"/>
    <lineage>
        <taxon>Viruses</taxon>
    </lineage>
</organism>
<dbReference type="EMBL" id="PQ015379">
    <property type="protein sequence ID" value="XDJ15354.1"/>
    <property type="molecule type" value="Genomic_DNA"/>
</dbReference>
<protein>
    <submittedName>
        <fullName evidence="1">Uncharacterized protein</fullName>
    </submittedName>
</protein>
<accession>A0AB39CEN3</accession>